<dbReference type="InterPro" id="IPR019956">
    <property type="entry name" value="Ubiquitin_dom"/>
</dbReference>
<dbReference type="SMART" id="SM00213">
    <property type="entry name" value="UBQ"/>
    <property type="match status" value="1"/>
</dbReference>
<evidence type="ECO:0000256" key="1">
    <source>
        <dbReference type="ARBA" id="ARBA00022499"/>
    </source>
</evidence>
<dbReference type="Pfam" id="PF00240">
    <property type="entry name" value="ubiquitin"/>
    <property type="match status" value="1"/>
</dbReference>
<dbReference type="InterPro" id="IPR050158">
    <property type="entry name" value="Ubiquitin_ubiquitin-like"/>
</dbReference>
<keyword evidence="1" id="KW-1017">Isopeptide bond</keyword>
<comment type="caution">
    <text evidence="3">The sequence shown here is derived from an EMBL/GenBank/DDBJ whole genome shotgun (WGS) entry which is preliminary data.</text>
</comment>
<reference evidence="3" key="1">
    <citation type="submission" date="2020-01" db="EMBL/GenBank/DDBJ databases">
        <authorList>
            <person name="Mishra B."/>
        </authorList>
    </citation>
    <scope>NUCLEOTIDE SEQUENCE [LARGE SCALE GENOMIC DNA]</scope>
</reference>
<dbReference type="PRINTS" id="PR00348">
    <property type="entry name" value="UBIQUITIN"/>
</dbReference>
<protein>
    <recommendedName>
        <fullName evidence="2">Ubiquitin-like domain-containing protein</fullName>
    </recommendedName>
</protein>
<evidence type="ECO:0000313" key="3">
    <source>
        <dbReference type="EMBL" id="CAA7018497.1"/>
    </source>
</evidence>
<dbReference type="GO" id="GO:0003729">
    <property type="term" value="F:mRNA binding"/>
    <property type="evidence" value="ECO:0007669"/>
    <property type="project" value="UniProtKB-ARBA"/>
</dbReference>
<dbReference type="OrthoDB" id="428577at2759"/>
<gene>
    <name evidence="3" type="ORF">MERR_LOCUS5732</name>
</gene>
<feature type="domain" description="Ubiquitin-like" evidence="2">
    <location>
        <begin position="55"/>
        <end position="130"/>
    </location>
</feature>
<dbReference type="PANTHER" id="PTHR10666">
    <property type="entry name" value="UBIQUITIN"/>
    <property type="match status" value="1"/>
</dbReference>
<sequence length="130" mass="14404">MHISIKTSEGKRIKLEVEDSSNTIDLKIHGNGQPISELVLRLGPGPGPGQDREVMKIYVETLSGKLLTFQVNESVTIGEVKAKYAKMEGTPSSKQRIYFQGKQLEDSRTIADCDIKHESILVLMLEQCGC</sequence>
<evidence type="ECO:0000313" key="4">
    <source>
        <dbReference type="Proteomes" id="UP000467841"/>
    </source>
</evidence>
<dbReference type="InterPro" id="IPR000626">
    <property type="entry name" value="Ubiquitin-like_dom"/>
</dbReference>
<dbReference type="Proteomes" id="UP000467841">
    <property type="component" value="Unassembled WGS sequence"/>
</dbReference>
<dbReference type="PROSITE" id="PS50053">
    <property type="entry name" value="UBIQUITIN_2"/>
    <property type="match status" value="1"/>
</dbReference>
<dbReference type="InterPro" id="IPR029071">
    <property type="entry name" value="Ubiquitin-like_domsf"/>
</dbReference>
<name>A0A6D2HZV4_9BRAS</name>
<proteinExistence type="predicted"/>
<organism evidence="3 4">
    <name type="scientific">Microthlaspi erraticum</name>
    <dbReference type="NCBI Taxonomy" id="1685480"/>
    <lineage>
        <taxon>Eukaryota</taxon>
        <taxon>Viridiplantae</taxon>
        <taxon>Streptophyta</taxon>
        <taxon>Embryophyta</taxon>
        <taxon>Tracheophyta</taxon>
        <taxon>Spermatophyta</taxon>
        <taxon>Magnoliopsida</taxon>
        <taxon>eudicotyledons</taxon>
        <taxon>Gunneridae</taxon>
        <taxon>Pentapetalae</taxon>
        <taxon>rosids</taxon>
        <taxon>malvids</taxon>
        <taxon>Brassicales</taxon>
        <taxon>Brassicaceae</taxon>
        <taxon>Coluteocarpeae</taxon>
        <taxon>Microthlaspi</taxon>
    </lineage>
</organism>
<evidence type="ECO:0000259" key="2">
    <source>
        <dbReference type="PROSITE" id="PS50053"/>
    </source>
</evidence>
<dbReference type="EMBL" id="CACVBM020000388">
    <property type="protein sequence ID" value="CAA7018497.1"/>
    <property type="molecule type" value="Genomic_DNA"/>
</dbReference>
<accession>A0A6D2HZV4</accession>
<dbReference type="AlphaFoldDB" id="A0A6D2HZV4"/>
<dbReference type="SUPFAM" id="SSF54236">
    <property type="entry name" value="Ubiquitin-like"/>
    <property type="match status" value="1"/>
</dbReference>
<keyword evidence="4" id="KW-1185">Reference proteome</keyword>
<dbReference type="Gene3D" id="3.10.20.90">
    <property type="entry name" value="Phosphatidylinositol 3-kinase Catalytic Subunit, Chain A, domain 1"/>
    <property type="match status" value="1"/>
</dbReference>